<accession>A0A380C8Q2</accession>
<dbReference type="SUPFAM" id="SSF56112">
    <property type="entry name" value="Protein kinase-like (PK-like)"/>
    <property type="match status" value="1"/>
</dbReference>
<dbReference type="Proteomes" id="UP000254519">
    <property type="component" value="Unassembled WGS sequence"/>
</dbReference>
<reference evidence="1 2" key="1">
    <citation type="submission" date="2018-06" db="EMBL/GenBank/DDBJ databases">
        <authorList>
            <consortium name="Pathogen Informatics"/>
            <person name="Doyle S."/>
        </authorList>
    </citation>
    <scope>NUCLEOTIDE SEQUENCE [LARGE SCALE GENOMIC DNA]</scope>
    <source>
        <strain evidence="2">ATCC 11859 / DSM 33 / NCIB 8841 / NCTC 4822</strain>
    </source>
</reference>
<proteinExistence type="predicted"/>
<keyword evidence="2" id="KW-1185">Reference proteome</keyword>
<dbReference type="AlphaFoldDB" id="A0A380C8Q2"/>
<dbReference type="PANTHER" id="PTHR37171">
    <property type="entry name" value="SERINE/THREONINE-PROTEIN KINASE YRZF-RELATED"/>
    <property type="match status" value="1"/>
</dbReference>
<dbReference type="InterPro" id="IPR052396">
    <property type="entry name" value="Meiotic_Drive_Suppr_Kinase"/>
</dbReference>
<name>A0A380C8Q2_SPOPA</name>
<evidence type="ECO:0000313" key="1">
    <source>
        <dbReference type="EMBL" id="SUJ15259.1"/>
    </source>
</evidence>
<protein>
    <recommendedName>
        <fullName evidence="3">Serine/threonine protein kinase</fullName>
    </recommendedName>
</protein>
<dbReference type="EMBL" id="UGYZ01000002">
    <property type="protein sequence ID" value="SUJ15259.1"/>
    <property type="molecule type" value="Genomic_DNA"/>
</dbReference>
<evidence type="ECO:0000313" key="2">
    <source>
        <dbReference type="Proteomes" id="UP000254519"/>
    </source>
</evidence>
<dbReference type="OrthoDB" id="529320at2"/>
<dbReference type="Gene3D" id="1.10.510.10">
    <property type="entry name" value="Transferase(Phosphotransferase) domain 1"/>
    <property type="match status" value="1"/>
</dbReference>
<evidence type="ECO:0008006" key="3">
    <source>
        <dbReference type="Google" id="ProtNLM"/>
    </source>
</evidence>
<organism evidence="1 2">
    <name type="scientific">Sporosarcina pasteurii</name>
    <name type="common">Bacillus pasteurii</name>
    <dbReference type="NCBI Taxonomy" id="1474"/>
    <lineage>
        <taxon>Bacteria</taxon>
        <taxon>Bacillati</taxon>
        <taxon>Bacillota</taxon>
        <taxon>Bacilli</taxon>
        <taxon>Bacillales</taxon>
        <taxon>Caryophanaceae</taxon>
        <taxon>Sporosarcina</taxon>
    </lineage>
</organism>
<dbReference type="PANTHER" id="PTHR37171:SF1">
    <property type="entry name" value="SERINE_THREONINE-PROTEIN KINASE YRZF-RELATED"/>
    <property type="match status" value="1"/>
</dbReference>
<dbReference type="RefSeq" id="WP_115362724.1">
    <property type="nucleotide sequence ID" value="NZ_CP038012.1"/>
</dbReference>
<sequence>MNRYEELARTVVIHKKNRLMRYSDALELVGKGRSAFVFRIKSSDKAIKLFFPGFMHLAKEEAEIYHVLQNISYYPNIYGAGLNYIVIDYIEGLTLFDCIAQGQLIRPNHIKEIDYALLLASKQGLNPSDIHLRNIFLTTNGDIKLIDVARFRQQKNCAQWNNLKKAYEQLYRKRFFPKKIAATYLNGIAFLYKKGFIPSYRMK</sequence>
<dbReference type="InterPro" id="IPR011009">
    <property type="entry name" value="Kinase-like_dom_sf"/>
</dbReference>
<gene>
    <name evidence="1" type="ORF">NCTC4822_02576</name>
</gene>